<reference evidence="1 2" key="1">
    <citation type="journal article" date="2019" name="Int. J. Syst. Evol. Microbiol.">
        <title>The Global Catalogue of Microorganisms (GCM) 10K type strain sequencing project: providing services to taxonomists for standard genome sequencing and annotation.</title>
        <authorList>
            <consortium name="The Broad Institute Genomics Platform"/>
            <consortium name="The Broad Institute Genome Sequencing Center for Infectious Disease"/>
            <person name="Wu L."/>
            <person name="Ma J."/>
        </authorList>
    </citation>
    <scope>NUCLEOTIDE SEQUENCE [LARGE SCALE GENOMIC DNA]</scope>
    <source>
        <strain evidence="1 2">JCM 14368</strain>
    </source>
</reference>
<gene>
    <name evidence="1" type="ORF">GCM10008937_24420</name>
</gene>
<keyword evidence="2" id="KW-1185">Reference proteome</keyword>
<accession>A0ABN1CBM2</accession>
<comment type="caution">
    <text evidence="1">The sequence shown here is derived from an EMBL/GenBank/DDBJ whole genome shotgun (WGS) entry which is preliminary data.</text>
</comment>
<evidence type="ECO:0000313" key="2">
    <source>
        <dbReference type="Proteomes" id="UP001500191"/>
    </source>
</evidence>
<organism evidence="1 2">
    <name type="scientific">Deinococcus depolymerans</name>
    <dbReference type="NCBI Taxonomy" id="392408"/>
    <lineage>
        <taxon>Bacteria</taxon>
        <taxon>Thermotogati</taxon>
        <taxon>Deinococcota</taxon>
        <taxon>Deinococci</taxon>
        <taxon>Deinococcales</taxon>
        <taxon>Deinococcaceae</taxon>
        <taxon>Deinococcus</taxon>
    </lineage>
</organism>
<protein>
    <submittedName>
        <fullName evidence="1">Uncharacterized protein</fullName>
    </submittedName>
</protein>
<name>A0ABN1CBM2_9DEIO</name>
<sequence length="87" mass="9051">MGGGPGGLQGLAGFHEFDLFDSVGGEDGDGLAFQRLVGHAYQRGGWGGWGRDGGLKGGSWGVERDLSRVWVAGHEKSLSVGRGRDPP</sequence>
<dbReference type="EMBL" id="BAAADB010000023">
    <property type="protein sequence ID" value="GAA0515790.1"/>
    <property type="molecule type" value="Genomic_DNA"/>
</dbReference>
<dbReference type="Proteomes" id="UP001500191">
    <property type="component" value="Unassembled WGS sequence"/>
</dbReference>
<proteinExistence type="predicted"/>
<evidence type="ECO:0000313" key="1">
    <source>
        <dbReference type="EMBL" id="GAA0515790.1"/>
    </source>
</evidence>